<reference evidence="1 2" key="1">
    <citation type="submission" date="2024-09" db="EMBL/GenBank/DDBJ databases">
        <title>Floridaenema gen nov. (Aerosakkonemataceae, Aerosakkonematales ord. nov., Cyanobacteria) from benthic tropical and subtropical fresh waters, with the description of four new species.</title>
        <authorList>
            <person name="Moretto J.A."/>
            <person name="Berthold D.E."/>
            <person name="Lefler F.W."/>
            <person name="Huang I.-S."/>
            <person name="Laughinghouse H. IV."/>
        </authorList>
    </citation>
    <scope>NUCLEOTIDE SEQUENCE [LARGE SCALE GENOMIC DNA]</scope>
    <source>
        <strain evidence="1 2">BLCC-F154</strain>
    </source>
</reference>
<evidence type="ECO:0000313" key="2">
    <source>
        <dbReference type="Proteomes" id="UP001576776"/>
    </source>
</evidence>
<gene>
    <name evidence="1" type="ORF">ACE1B6_18020</name>
</gene>
<comment type="caution">
    <text evidence="1">The sequence shown here is derived from an EMBL/GenBank/DDBJ whole genome shotgun (WGS) entry which is preliminary data.</text>
</comment>
<keyword evidence="2" id="KW-1185">Reference proteome</keyword>
<dbReference type="RefSeq" id="WP_413258639.1">
    <property type="nucleotide sequence ID" value="NZ_JBHFNS010000070.1"/>
</dbReference>
<organism evidence="1 2">
    <name type="scientific">Floridaenema fluviatile BLCC-F154</name>
    <dbReference type="NCBI Taxonomy" id="3153640"/>
    <lineage>
        <taxon>Bacteria</taxon>
        <taxon>Bacillati</taxon>
        <taxon>Cyanobacteriota</taxon>
        <taxon>Cyanophyceae</taxon>
        <taxon>Oscillatoriophycideae</taxon>
        <taxon>Aerosakkonematales</taxon>
        <taxon>Aerosakkonemataceae</taxon>
        <taxon>Floridanema</taxon>
        <taxon>Floridanema fluviatile</taxon>
    </lineage>
</organism>
<sequence length="61" mass="6901">MEPTEEQYLVLNALDTLALLRDYRYDEDTGIFIIITLSPVLPLAILRPNGEVTLIEPVSEL</sequence>
<accession>A0ABV4YE79</accession>
<name>A0ABV4YE79_9CYAN</name>
<proteinExistence type="predicted"/>
<dbReference type="EMBL" id="JBHFNS010000070">
    <property type="protein sequence ID" value="MFB2937146.1"/>
    <property type="molecule type" value="Genomic_DNA"/>
</dbReference>
<dbReference type="Proteomes" id="UP001576776">
    <property type="component" value="Unassembled WGS sequence"/>
</dbReference>
<protein>
    <submittedName>
        <fullName evidence="1">Uncharacterized protein</fullName>
    </submittedName>
</protein>
<evidence type="ECO:0000313" key="1">
    <source>
        <dbReference type="EMBL" id="MFB2937146.1"/>
    </source>
</evidence>